<evidence type="ECO:0000313" key="2">
    <source>
        <dbReference type="EMBL" id="URD95656.1"/>
    </source>
</evidence>
<sequence length="153" mass="17040">MGDAQGTTQQPKPYHPKMDPIMPMTRHPGIIVGCFRHEAWSFVCKGQSRPQRSLGGEMYVQMQISDLLYTIPFLPTCKRLGLACVVCVIVLVHLHDESIYSSNGRQQLFPTIYKRTMDSKFKLNGNGGFWKGFTIKGTPSAAIGTLSAPRLLP</sequence>
<keyword evidence="3" id="KW-1185">Reference proteome</keyword>
<accession>A0A9E7JX89</accession>
<proteinExistence type="predicted"/>
<reference evidence="2" key="1">
    <citation type="submission" date="2022-05" db="EMBL/GenBank/DDBJ databases">
        <title>The Musa troglodytarum L. genome provides insights into the mechanism of non-climacteric behaviour and enrichment of carotenoids.</title>
        <authorList>
            <person name="Wang J."/>
        </authorList>
    </citation>
    <scope>NUCLEOTIDE SEQUENCE</scope>
    <source>
        <tissue evidence="2">Leaf</tissue>
    </source>
</reference>
<dbReference type="EMBL" id="CP097506">
    <property type="protein sequence ID" value="URD95656.1"/>
    <property type="molecule type" value="Genomic_DNA"/>
</dbReference>
<dbReference type="AlphaFoldDB" id="A0A9E7JX89"/>
<evidence type="ECO:0000313" key="3">
    <source>
        <dbReference type="Proteomes" id="UP001055439"/>
    </source>
</evidence>
<gene>
    <name evidence="2" type="ORF">MUK42_24225</name>
</gene>
<name>A0A9E7JX89_9LILI</name>
<feature type="region of interest" description="Disordered" evidence="1">
    <location>
        <begin position="1"/>
        <end position="21"/>
    </location>
</feature>
<dbReference type="Proteomes" id="UP001055439">
    <property type="component" value="Chromosome 4"/>
</dbReference>
<evidence type="ECO:0000256" key="1">
    <source>
        <dbReference type="SAM" id="MobiDB-lite"/>
    </source>
</evidence>
<feature type="compositionally biased region" description="Polar residues" evidence="1">
    <location>
        <begin position="1"/>
        <end position="11"/>
    </location>
</feature>
<organism evidence="2 3">
    <name type="scientific">Musa troglodytarum</name>
    <name type="common">fe'i banana</name>
    <dbReference type="NCBI Taxonomy" id="320322"/>
    <lineage>
        <taxon>Eukaryota</taxon>
        <taxon>Viridiplantae</taxon>
        <taxon>Streptophyta</taxon>
        <taxon>Embryophyta</taxon>
        <taxon>Tracheophyta</taxon>
        <taxon>Spermatophyta</taxon>
        <taxon>Magnoliopsida</taxon>
        <taxon>Liliopsida</taxon>
        <taxon>Zingiberales</taxon>
        <taxon>Musaceae</taxon>
        <taxon>Musa</taxon>
    </lineage>
</organism>
<protein>
    <submittedName>
        <fullName evidence="2">Uncharacterized protein</fullName>
    </submittedName>
</protein>